<evidence type="ECO:0000256" key="1">
    <source>
        <dbReference type="SAM" id="Coils"/>
    </source>
</evidence>
<dbReference type="OMA" id="SKHWHRD"/>
<sequence length="339" mass="39407">MYDTQTNIVNWFFEKMKFSEIIKELLHDKAQENSDNLVSWPSLCKELLREENQNEQQFDEITTHLFDCINIPQRNQNSRFKNGIIERPFYLAFIELLYKCFENGKFPVEFKTSQLSMLENKNLSRLEQIEDEIKRITNELPQISTSLFNESHKEILQEFLFTFLDPKDLNTFLGLRTTAGSSNQLPPSLNDCIKSFTKRYNKKNAKPRIKGSAANNFLTVGAKAFSKHFHRDLSNSFWGTCSGTEKQKNEQANRILAKIIMDAAWINLHSMVHDTRVFEIRNSEGYGARWEIQDSNTQPSSQSLQGTISSYASDDKPIIIFRGFLEPQMKDGHIKGWIH</sequence>
<feature type="coiled-coil region" evidence="1">
    <location>
        <begin position="119"/>
        <end position="146"/>
    </location>
</feature>
<name>A0A015J2R8_RHIIW</name>
<accession>A0A015J2R8</accession>
<dbReference type="AlphaFoldDB" id="A0A015J2R8"/>
<comment type="caution">
    <text evidence="2">The sequence shown here is derived from an EMBL/GenBank/DDBJ whole genome shotgun (WGS) entry which is preliminary data.</text>
</comment>
<dbReference type="PANTHER" id="PTHR34204:SF2">
    <property type="entry name" value="RNA-BINDING ASCH DOMAIN PROTEIN"/>
    <property type="match status" value="1"/>
</dbReference>
<gene>
    <name evidence="2" type="ORF">RirG_174160</name>
</gene>
<dbReference type="EMBL" id="JEMT01025809">
    <property type="protein sequence ID" value="EXX61060.1"/>
    <property type="molecule type" value="Genomic_DNA"/>
</dbReference>
<evidence type="ECO:0000313" key="3">
    <source>
        <dbReference type="Proteomes" id="UP000022910"/>
    </source>
</evidence>
<evidence type="ECO:0000313" key="2">
    <source>
        <dbReference type="EMBL" id="EXX61060.1"/>
    </source>
</evidence>
<keyword evidence="1" id="KW-0175">Coiled coil</keyword>
<dbReference type="HOGENOM" id="CLU_084068_0_0_1"/>
<dbReference type="Proteomes" id="UP000022910">
    <property type="component" value="Unassembled WGS sequence"/>
</dbReference>
<reference evidence="2 3" key="1">
    <citation type="submission" date="2014-02" db="EMBL/GenBank/DDBJ databases">
        <title>Single nucleus genome sequencing reveals high similarity among nuclei of an endomycorrhizal fungus.</title>
        <authorList>
            <person name="Lin K."/>
            <person name="Geurts R."/>
            <person name="Zhang Z."/>
            <person name="Limpens E."/>
            <person name="Saunders D.G."/>
            <person name="Mu D."/>
            <person name="Pang E."/>
            <person name="Cao H."/>
            <person name="Cha H."/>
            <person name="Lin T."/>
            <person name="Zhou Q."/>
            <person name="Shang Y."/>
            <person name="Li Y."/>
            <person name="Ivanov S."/>
            <person name="Sharma T."/>
            <person name="Velzen R.V."/>
            <person name="Ruijter N.D."/>
            <person name="Aanen D.K."/>
            <person name="Win J."/>
            <person name="Kamoun S."/>
            <person name="Bisseling T."/>
            <person name="Huang S."/>
        </authorList>
    </citation>
    <scope>NUCLEOTIDE SEQUENCE [LARGE SCALE GENOMIC DNA]</scope>
    <source>
        <strain evidence="3">DAOM197198w</strain>
    </source>
</reference>
<dbReference type="PANTHER" id="PTHR34204">
    <property type="entry name" value="RNA-BINDING ASCH DOMAIN PROTEIN"/>
    <property type="match status" value="1"/>
</dbReference>
<protein>
    <submittedName>
        <fullName evidence="2">Uncharacterized protein</fullName>
    </submittedName>
</protein>
<dbReference type="OrthoDB" id="112749at2759"/>
<proteinExistence type="predicted"/>
<keyword evidence="3" id="KW-1185">Reference proteome</keyword>
<organism evidence="2 3">
    <name type="scientific">Rhizophagus irregularis (strain DAOM 197198w)</name>
    <name type="common">Glomus intraradices</name>
    <dbReference type="NCBI Taxonomy" id="1432141"/>
    <lineage>
        <taxon>Eukaryota</taxon>
        <taxon>Fungi</taxon>
        <taxon>Fungi incertae sedis</taxon>
        <taxon>Mucoromycota</taxon>
        <taxon>Glomeromycotina</taxon>
        <taxon>Glomeromycetes</taxon>
        <taxon>Glomerales</taxon>
        <taxon>Glomeraceae</taxon>
        <taxon>Rhizophagus</taxon>
    </lineage>
</organism>